<feature type="transmembrane region" description="Helical" evidence="5">
    <location>
        <begin position="107"/>
        <end position="128"/>
    </location>
</feature>
<keyword evidence="3" id="KW-0807">Transducer</keyword>
<evidence type="ECO:0000256" key="3">
    <source>
        <dbReference type="PROSITE-ProRule" id="PRU00284"/>
    </source>
</evidence>
<name>A0A5B0H7V2_9BURK</name>
<feature type="domain" description="Methyl-accepting transducer" evidence="6">
    <location>
        <begin position="179"/>
        <end position="408"/>
    </location>
</feature>
<dbReference type="CDD" id="cd11386">
    <property type="entry name" value="MCP_signal"/>
    <property type="match status" value="1"/>
</dbReference>
<dbReference type="GO" id="GO:0006935">
    <property type="term" value="P:chemotaxis"/>
    <property type="evidence" value="ECO:0007669"/>
    <property type="project" value="UniProtKB-KW"/>
</dbReference>
<evidence type="ECO:0000313" key="7">
    <source>
        <dbReference type="EMBL" id="KAA1011172.1"/>
    </source>
</evidence>
<dbReference type="PROSITE" id="PS50111">
    <property type="entry name" value="CHEMOTAXIS_TRANSDUC_2"/>
    <property type="match status" value="1"/>
</dbReference>
<feature type="region of interest" description="Disordered" evidence="4">
    <location>
        <begin position="1"/>
        <end position="20"/>
    </location>
</feature>
<evidence type="ECO:0000313" key="8">
    <source>
        <dbReference type="Proteomes" id="UP000325273"/>
    </source>
</evidence>
<comment type="similarity">
    <text evidence="2">Belongs to the methyl-accepting chemotaxis (MCP) protein family.</text>
</comment>
<dbReference type="EMBL" id="VTUZ01000010">
    <property type="protein sequence ID" value="KAA1011172.1"/>
    <property type="molecule type" value="Genomic_DNA"/>
</dbReference>
<dbReference type="GO" id="GO:0007165">
    <property type="term" value="P:signal transduction"/>
    <property type="evidence" value="ECO:0007669"/>
    <property type="project" value="UniProtKB-KW"/>
</dbReference>
<dbReference type="InterPro" id="IPR004090">
    <property type="entry name" value="Chemotax_Me-accpt_rcpt"/>
</dbReference>
<dbReference type="PANTHER" id="PTHR43531:SF11">
    <property type="entry name" value="METHYL-ACCEPTING CHEMOTAXIS PROTEIN 3"/>
    <property type="match status" value="1"/>
</dbReference>
<dbReference type="Gene3D" id="1.10.287.950">
    <property type="entry name" value="Methyl-accepting chemotaxis protein"/>
    <property type="match status" value="1"/>
</dbReference>
<organism evidence="7 8">
    <name type="scientific">Paraburkholderia panacisoli</name>
    <dbReference type="NCBI Taxonomy" id="2603818"/>
    <lineage>
        <taxon>Bacteria</taxon>
        <taxon>Pseudomonadati</taxon>
        <taxon>Pseudomonadota</taxon>
        <taxon>Betaproteobacteria</taxon>
        <taxon>Burkholderiales</taxon>
        <taxon>Burkholderiaceae</taxon>
        <taxon>Paraburkholderia</taxon>
    </lineage>
</organism>
<dbReference type="PANTHER" id="PTHR43531">
    <property type="entry name" value="PROTEIN ICFG"/>
    <property type="match status" value="1"/>
</dbReference>
<dbReference type="PRINTS" id="PR00260">
    <property type="entry name" value="CHEMTRNSDUCR"/>
</dbReference>
<keyword evidence="5" id="KW-1133">Transmembrane helix</keyword>
<dbReference type="Pfam" id="PF00015">
    <property type="entry name" value="MCPsignal"/>
    <property type="match status" value="1"/>
</dbReference>
<dbReference type="GO" id="GO:0004888">
    <property type="term" value="F:transmembrane signaling receptor activity"/>
    <property type="evidence" value="ECO:0007669"/>
    <property type="project" value="InterPro"/>
</dbReference>
<feature type="compositionally biased region" description="Polar residues" evidence="4">
    <location>
        <begin position="1"/>
        <end position="12"/>
    </location>
</feature>
<evidence type="ECO:0000259" key="6">
    <source>
        <dbReference type="PROSITE" id="PS50111"/>
    </source>
</evidence>
<evidence type="ECO:0000256" key="1">
    <source>
        <dbReference type="ARBA" id="ARBA00022500"/>
    </source>
</evidence>
<keyword evidence="5" id="KW-0472">Membrane</keyword>
<dbReference type="InterPro" id="IPR051310">
    <property type="entry name" value="MCP_chemotaxis"/>
</dbReference>
<evidence type="ECO:0000256" key="5">
    <source>
        <dbReference type="SAM" id="Phobius"/>
    </source>
</evidence>
<keyword evidence="1" id="KW-0145">Chemotaxis</keyword>
<gene>
    <name evidence="7" type="ORF">FVF58_17465</name>
</gene>
<keyword evidence="5" id="KW-0812">Transmembrane</keyword>
<dbReference type="InterPro" id="IPR004089">
    <property type="entry name" value="MCPsignal_dom"/>
</dbReference>
<comment type="caution">
    <text evidence="7">The sequence shown here is derived from an EMBL/GenBank/DDBJ whole genome shotgun (WGS) entry which is preliminary data.</text>
</comment>
<dbReference type="SUPFAM" id="SSF58104">
    <property type="entry name" value="Methyl-accepting chemotaxis protein (MCP) signaling domain"/>
    <property type="match status" value="1"/>
</dbReference>
<protein>
    <submittedName>
        <fullName evidence="7">Chemotaxis protein</fullName>
    </submittedName>
</protein>
<sequence>MHSVTTSLTEASPETEEHARERRALGLHAMDLGCDRRRKPKYGGAISMSTYKETPRVTAGLPHAPSPSLPLRSALRRWNLRVQWTIAALSAIGAITAARWYGSYGAALGLAQFLVIFGLFGAGLSHAISTLRAQLNALCDGDLVRDVCLPGRDEMAALGEQGRLLAYQLSQMVARIRSEAELIAMGAAQATQQTTLLSQRTESQAASLEETRASLQALLEAVRYNTDQTQQADEQSSRAHADAVAGQAAVRASVESIERIEQRSREMGEILGVIDGIAFQTNILALNAAVEAARAGDSGRGFAVVAAEVRALAQRSAQAAAEVKKLIQHSRDEVTDGVQAIEGSRNLLARAVGAVSEVAALLRDVARSSNEQTTGLQEIAQAVEVLDDITQRNGQMVGGSVETASLMQARADRLSDGVKYIRLRQGCAEEARAMAERAARLVDTEGPESAVRRFHDPQGGFHDRDLYIVVADRDDYFRAFGSDPGKAGKLRNEALPGDDQSAIREASWRAVDQGGGWIEFSGRHPITRQPVEKIGYIAPALGGRWAVQCSVNRGDGLVPSRSA</sequence>
<keyword evidence="8" id="KW-1185">Reference proteome</keyword>
<evidence type="ECO:0000256" key="2">
    <source>
        <dbReference type="ARBA" id="ARBA00029447"/>
    </source>
</evidence>
<reference evidence="7 8" key="1">
    <citation type="submission" date="2019-08" db="EMBL/GenBank/DDBJ databases">
        <title>Paraburkholderia sp. DCY113.</title>
        <authorList>
            <person name="Kang J."/>
        </authorList>
    </citation>
    <scope>NUCLEOTIDE SEQUENCE [LARGE SCALE GENOMIC DNA]</scope>
    <source>
        <strain evidence="7 8">DCY113</strain>
    </source>
</reference>
<dbReference type="GO" id="GO:0016020">
    <property type="term" value="C:membrane"/>
    <property type="evidence" value="ECO:0007669"/>
    <property type="project" value="InterPro"/>
</dbReference>
<dbReference type="Proteomes" id="UP000325273">
    <property type="component" value="Unassembled WGS sequence"/>
</dbReference>
<accession>A0A5B0H7V2</accession>
<evidence type="ECO:0000256" key="4">
    <source>
        <dbReference type="SAM" id="MobiDB-lite"/>
    </source>
</evidence>
<proteinExistence type="inferred from homology"/>
<dbReference type="AlphaFoldDB" id="A0A5B0H7V2"/>
<dbReference type="SMART" id="SM00283">
    <property type="entry name" value="MA"/>
    <property type="match status" value="1"/>
</dbReference>